<dbReference type="EMBL" id="CP036289">
    <property type="protein sequence ID" value="QDU73879.1"/>
    <property type="molecule type" value="Genomic_DNA"/>
</dbReference>
<evidence type="ECO:0000256" key="1">
    <source>
        <dbReference type="ARBA" id="ARBA00008769"/>
    </source>
</evidence>
<feature type="chain" id="PRO_5022265696" evidence="2">
    <location>
        <begin position="25"/>
        <end position="471"/>
    </location>
</feature>
<dbReference type="InterPro" id="IPR038673">
    <property type="entry name" value="OprB_sf"/>
</dbReference>
<dbReference type="InterPro" id="IPR007049">
    <property type="entry name" value="Carb-sel_porin_OprB"/>
</dbReference>
<dbReference type="AlphaFoldDB" id="A0A518C3T1"/>
<dbReference type="GO" id="GO:0015288">
    <property type="term" value="F:porin activity"/>
    <property type="evidence" value="ECO:0007669"/>
    <property type="project" value="InterPro"/>
</dbReference>
<reference evidence="4" key="1">
    <citation type="submission" date="2019-02" db="EMBL/GenBank/DDBJ databases">
        <title>Deep-cultivation of Planctomycetes and their phenomic and genomic characterization uncovers novel biology.</title>
        <authorList>
            <person name="Wiegand S."/>
            <person name="Jogler M."/>
            <person name="Boedeker C."/>
            <person name="Pinto D."/>
            <person name="Vollmers J."/>
            <person name="Rivas-Marin E."/>
            <person name="Kohn T."/>
            <person name="Peeters S.H."/>
            <person name="Heuer A."/>
            <person name="Rast P."/>
            <person name="Oberbeckmann S."/>
            <person name="Bunk B."/>
            <person name="Jeske O."/>
            <person name="Meyerdierks A."/>
            <person name="Storesund J.E."/>
            <person name="Kallscheuer N."/>
            <person name="Luecker S."/>
            <person name="Lage O.M."/>
            <person name="Pohl T."/>
            <person name="Merkel B.J."/>
            <person name="Hornburger P."/>
            <person name="Mueller R.-W."/>
            <person name="Bruemmer F."/>
            <person name="Labrenz M."/>
            <person name="Spormann A.M."/>
            <person name="Op den Camp H."/>
            <person name="Overmann J."/>
            <person name="Amann R."/>
            <person name="Jetten M.S.M."/>
            <person name="Mascher T."/>
            <person name="Medema M.H."/>
            <person name="Devos D.P."/>
            <person name="Kaster A.-K."/>
            <person name="Ovreas L."/>
            <person name="Rohde M."/>
            <person name="Galperin M.Y."/>
            <person name="Jogler C."/>
        </authorList>
    </citation>
    <scope>NUCLEOTIDE SEQUENCE [LARGE SCALE GENOMIC DNA]</scope>
    <source>
        <strain evidence="4">Pan97</strain>
    </source>
</reference>
<proteinExistence type="inferred from homology"/>
<dbReference type="KEGG" id="bvo:Pan97_08790"/>
<feature type="signal peptide" evidence="2">
    <location>
        <begin position="1"/>
        <end position="24"/>
    </location>
</feature>
<gene>
    <name evidence="3" type="primary">oprB</name>
    <name evidence="3" type="ORF">Pan97_08790</name>
</gene>
<keyword evidence="4" id="KW-1185">Reference proteome</keyword>
<dbReference type="RefSeq" id="WP_144970901.1">
    <property type="nucleotide sequence ID" value="NZ_CP036289.1"/>
</dbReference>
<dbReference type="PANTHER" id="PTHR37944">
    <property type="entry name" value="PORIN B"/>
    <property type="match status" value="1"/>
</dbReference>
<sequence precursor="true">MRRTFPTSLVTATLLCLVSTTAFAQQSVAFPESVLTEETTTTGQYYLDAFEKVSFYESCGMSCGDIAPSCGGYCTSAACDCFYCRDKCGGDFGGHRSCLKDCGITVEGAFTQFYQGPSSGGNKEVFRYGDKLDVFVIMDTGKMGLWEGGQIDIHAVDWQMGQNAIVDATGLAPVNTAMLLPKVGEPTFATTSLQYTQMLGGGHLVTAGRINMLDLWATFYPEYGRGIDGFMNTSMMLPLNVIPSLPLVTNGAGIIKAGERGIERALLVFESQSSPTTVGMDFPNGVTIVGTVRKYTDFMCQPGSHTLIGVYATGEYTSYDTSGWIVVPGNGVTPASKQGTWAAAYLAQQQLWADPCNPARKVSMFGYIGFSDPDNSPFQFTTSISIEKFGPFASRPNDRCGIGYFYNGLNSDFQNTVSLIAPIDDLHGGEVYYNAEIVKWFHLTTDLQVIQPGLVANDTAVVLGLRGELEF</sequence>
<dbReference type="Gene3D" id="2.40.160.180">
    <property type="entry name" value="Carbohydrate-selective porin OprB"/>
    <property type="match status" value="1"/>
</dbReference>
<organism evidence="3 4">
    <name type="scientific">Bremerella volcania</name>
    <dbReference type="NCBI Taxonomy" id="2527984"/>
    <lineage>
        <taxon>Bacteria</taxon>
        <taxon>Pseudomonadati</taxon>
        <taxon>Planctomycetota</taxon>
        <taxon>Planctomycetia</taxon>
        <taxon>Pirellulales</taxon>
        <taxon>Pirellulaceae</taxon>
        <taxon>Bremerella</taxon>
    </lineage>
</organism>
<evidence type="ECO:0000256" key="2">
    <source>
        <dbReference type="RuleBase" id="RU363072"/>
    </source>
</evidence>
<dbReference type="PANTHER" id="PTHR37944:SF1">
    <property type="entry name" value="PORIN B"/>
    <property type="match status" value="1"/>
</dbReference>
<comment type="similarity">
    <text evidence="1 2">Belongs to the OprB family.</text>
</comment>
<accession>A0A518C3T1</accession>
<evidence type="ECO:0000313" key="3">
    <source>
        <dbReference type="EMBL" id="QDU73879.1"/>
    </source>
</evidence>
<keyword evidence="2" id="KW-0732">Signal</keyword>
<dbReference type="Pfam" id="PF04966">
    <property type="entry name" value="OprB"/>
    <property type="match status" value="1"/>
</dbReference>
<name>A0A518C3T1_9BACT</name>
<dbReference type="GO" id="GO:0008643">
    <property type="term" value="P:carbohydrate transport"/>
    <property type="evidence" value="ECO:0007669"/>
    <property type="project" value="InterPro"/>
</dbReference>
<dbReference type="Proteomes" id="UP000318626">
    <property type="component" value="Chromosome"/>
</dbReference>
<protein>
    <submittedName>
        <fullName evidence="3">Porin B</fullName>
    </submittedName>
</protein>
<dbReference type="OrthoDB" id="177316at2"/>
<evidence type="ECO:0000313" key="4">
    <source>
        <dbReference type="Proteomes" id="UP000318626"/>
    </source>
</evidence>
<dbReference type="InterPro" id="IPR052932">
    <property type="entry name" value="OprB_Porin"/>
</dbReference>
<dbReference type="GO" id="GO:0016020">
    <property type="term" value="C:membrane"/>
    <property type="evidence" value="ECO:0007669"/>
    <property type="project" value="InterPro"/>
</dbReference>